<feature type="region of interest" description="Disordered" evidence="1">
    <location>
        <begin position="486"/>
        <end position="515"/>
    </location>
</feature>
<dbReference type="WBParaSite" id="HPLM_0001005901-mRNA-1">
    <property type="protein sequence ID" value="HPLM_0001005901-mRNA-1"/>
    <property type="gene ID" value="HPLM_0001005901"/>
</dbReference>
<dbReference type="OrthoDB" id="10456749at2759"/>
<feature type="region of interest" description="Disordered" evidence="1">
    <location>
        <begin position="107"/>
        <end position="135"/>
    </location>
</feature>
<evidence type="ECO:0000256" key="1">
    <source>
        <dbReference type="SAM" id="MobiDB-lite"/>
    </source>
</evidence>
<gene>
    <name evidence="3" type="ORF">HPLM_LOCUS10051</name>
</gene>
<evidence type="ECO:0000313" key="3">
    <source>
        <dbReference type="EMBL" id="VDO39078.1"/>
    </source>
</evidence>
<feature type="region of interest" description="Disordered" evidence="1">
    <location>
        <begin position="21"/>
        <end position="47"/>
    </location>
</feature>
<proteinExistence type="predicted"/>
<feature type="compositionally biased region" description="Basic and acidic residues" evidence="1">
    <location>
        <begin position="597"/>
        <end position="615"/>
    </location>
</feature>
<dbReference type="EMBL" id="UZAF01017203">
    <property type="protein sequence ID" value="VDO39078.1"/>
    <property type="molecule type" value="Genomic_DNA"/>
</dbReference>
<feature type="compositionally biased region" description="Polar residues" evidence="1">
    <location>
        <begin position="578"/>
        <end position="595"/>
    </location>
</feature>
<reference evidence="3 4" key="2">
    <citation type="submission" date="2018-11" db="EMBL/GenBank/DDBJ databases">
        <authorList>
            <consortium name="Pathogen Informatics"/>
        </authorList>
    </citation>
    <scope>NUCLEOTIDE SEQUENCE [LARGE SCALE GENOMIC DNA]</scope>
    <source>
        <strain evidence="3 4">MHpl1</strain>
    </source>
</reference>
<name>A0A0N4WGU4_HAEPC</name>
<keyword evidence="2" id="KW-0732">Signal</keyword>
<feature type="compositionally biased region" description="Polar residues" evidence="1">
    <location>
        <begin position="668"/>
        <end position="692"/>
    </location>
</feature>
<accession>A0A0N4WGU4</accession>
<feature type="compositionally biased region" description="Basic residues" evidence="1">
    <location>
        <begin position="23"/>
        <end position="35"/>
    </location>
</feature>
<dbReference type="OMA" id="AQRTNES"/>
<feature type="chain" id="PRO_5043123706" evidence="2">
    <location>
        <begin position="23"/>
        <end position="846"/>
    </location>
</feature>
<feature type="region of interest" description="Disordered" evidence="1">
    <location>
        <begin position="242"/>
        <end position="302"/>
    </location>
</feature>
<feature type="compositionally biased region" description="Basic and acidic residues" evidence="1">
    <location>
        <begin position="332"/>
        <end position="362"/>
    </location>
</feature>
<sequence length="846" mass="95284">MYVAQILCTWLLLQSFPPTALTQRHRQRKDRRRFYSRPSGEPAENEDIRDGSALFEKADSMQRPFEGKNPYKPSVINDDFGRHVARPFQSALPSGHLGRGIHRRRHARPFDGRGDVFTNGPYNNRMNARPFDEVRKGPFGSSQYMPRAGSYYHGNAAPYGGRSLNPYMLKERPSYSWNNRWSSMSSRQMYMPSTEERKYGEPNARPYSEVFRNPYTPEELPLHHWNYVRPFRQPRMPFEGEDYIGKNVEPSDDVSKEDLIPEGSRNSGEDPATEEDKDSEDVVSKEGQDMRKYARPNAGGFLNPYKSEVPPYYNWNYRRPLNVMQPYLSAVDKEEMRNDEEHSEVSEKDQVSKEDEDIRKNTEPYTIGDRNTNMPGDLPQNYEVFLKTKQRSMQPKEKDSMRIDEESSENVSERNRFLEEDEGMQRHTRSYEEEVPNSRISEDIPYQNYGEPNDAIQQDMPFTEEDKAPQDNLILTMLSLSTTQTSYEDIRSTTPIPKGEGIQDETVPTEGITPTTLPRLTAQTTTSDSMLPETPIAEVKNNRDETVFREGATTTSYKLTAKTLSNTAAPTEGITGISLENMTPTMPSRWTAQTSDEGDRLRTPSQEGKDVRSESVSEEAITSTMFPSWTAQRTNESSQTTTPITEGNDIQNVTGVPESMAPTMLFHSPSQTSDEGIQSSTPITGRNDSKNGTDPAEAGGMPPVMGLRSPPQTSDGGVQSSTPFTGRNDSKNGTDPAEAGGMPPLMVLRSPAQAPDEDVHLWTPITKEEGTQNETVAAESMPPTILSQSPAQTTLSEESTKMTSFNLTADAIPSNNSAVPFKGIKFETPIVCSMDMQWYRCRSARK</sequence>
<organism evidence="5">
    <name type="scientific">Haemonchus placei</name>
    <name type="common">Barber's pole worm</name>
    <dbReference type="NCBI Taxonomy" id="6290"/>
    <lineage>
        <taxon>Eukaryota</taxon>
        <taxon>Metazoa</taxon>
        <taxon>Ecdysozoa</taxon>
        <taxon>Nematoda</taxon>
        <taxon>Chromadorea</taxon>
        <taxon>Rhabditida</taxon>
        <taxon>Rhabditina</taxon>
        <taxon>Rhabditomorpha</taxon>
        <taxon>Strongyloidea</taxon>
        <taxon>Trichostrongylidae</taxon>
        <taxon>Haemonchus</taxon>
    </lineage>
</organism>
<dbReference type="AlphaFoldDB" id="A0A0N4WGU4"/>
<feature type="compositionally biased region" description="Polar residues" evidence="1">
    <location>
        <begin position="710"/>
        <end position="733"/>
    </location>
</feature>
<dbReference type="Proteomes" id="UP000268014">
    <property type="component" value="Unassembled WGS sequence"/>
</dbReference>
<evidence type="ECO:0000313" key="5">
    <source>
        <dbReference type="WBParaSite" id="HPLM_0001005901-mRNA-1"/>
    </source>
</evidence>
<feature type="signal peptide" evidence="2">
    <location>
        <begin position="1"/>
        <end position="22"/>
    </location>
</feature>
<evidence type="ECO:0000256" key="2">
    <source>
        <dbReference type="SAM" id="SignalP"/>
    </source>
</evidence>
<reference evidence="5" key="1">
    <citation type="submission" date="2017-02" db="UniProtKB">
        <authorList>
            <consortium name="WormBaseParasite"/>
        </authorList>
    </citation>
    <scope>IDENTIFICATION</scope>
</reference>
<feature type="compositionally biased region" description="Basic and acidic residues" evidence="1">
    <location>
        <begin position="280"/>
        <end position="292"/>
    </location>
</feature>
<keyword evidence="4" id="KW-1185">Reference proteome</keyword>
<feature type="region of interest" description="Disordered" evidence="1">
    <location>
        <begin position="578"/>
        <end position="743"/>
    </location>
</feature>
<protein>
    <submittedName>
        <fullName evidence="5">Enamelin</fullName>
    </submittedName>
</protein>
<feature type="compositionally biased region" description="Polar residues" evidence="1">
    <location>
        <begin position="620"/>
        <end position="654"/>
    </location>
</feature>
<feature type="compositionally biased region" description="Basic and acidic residues" evidence="1">
    <location>
        <begin position="394"/>
        <end position="432"/>
    </location>
</feature>
<evidence type="ECO:0000313" key="4">
    <source>
        <dbReference type="Proteomes" id="UP000268014"/>
    </source>
</evidence>
<feature type="region of interest" description="Disordered" evidence="1">
    <location>
        <begin position="332"/>
        <end position="456"/>
    </location>
</feature>